<comment type="caution">
    <text evidence="3">The sequence shown here is derived from an EMBL/GenBank/DDBJ whole genome shotgun (WGS) entry which is preliminary data.</text>
</comment>
<accession>A0A838XYJ4</accession>
<evidence type="ECO:0000313" key="3">
    <source>
        <dbReference type="EMBL" id="MBA4611943.1"/>
    </source>
</evidence>
<evidence type="ECO:0000313" key="4">
    <source>
        <dbReference type="Proteomes" id="UP000559404"/>
    </source>
</evidence>
<sequence length="301" mass="32398">MLNNEAGLDTEAALPRAEIDRDYNARASVPLETFEAAMRDYRAGSDAARVACPGHLDVVYDRQSGQTLDIYGLGDTPRPVFLFIHGGYWRALSKRDSAFMASTLAAHGIATAVVDYRLAPEVDLQEIVREVRAAAAFLWREGGDYGLDPERIYVGGSSAGGHLTGALLSGGWHRAFDVPETLIKGAMPISGLFHLGPIAHSFVREWLPLEDGDVASLSPALNLPACGCPIITAYAEGEPAGFERQSIGYHRLWQGAGFPSTLLKVAGRNHFDVVLDLAREDTELTRALLALIGTRQTPAGA</sequence>
<evidence type="ECO:0000256" key="1">
    <source>
        <dbReference type="ARBA" id="ARBA00022801"/>
    </source>
</evidence>
<dbReference type="AlphaFoldDB" id="A0A838XYJ4"/>
<dbReference type="SUPFAM" id="SSF53474">
    <property type="entry name" value="alpha/beta-Hydrolases"/>
    <property type="match status" value="1"/>
</dbReference>
<reference evidence="3 4" key="1">
    <citation type="submission" date="2020-07" db="EMBL/GenBank/DDBJ databases">
        <authorList>
            <person name="Li M."/>
        </authorList>
    </citation>
    <scope>NUCLEOTIDE SEQUENCE [LARGE SCALE GENOMIC DNA]</scope>
    <source>
        <strain evidence="3 4">DSM 23284</strain>
    </source>
</reference>
<dbReference type="InterPro" id="IPR050300">
    <property type="entry name" value="GDXG_lipolytic_enzyme"/>
</dbReference>
<dbReference type="Pfam" id="PF20434">
    <property type="entry name" value="BD-FAE"/>
    <property type="match status" value="1"/>
</dbReference>
<dbReference type="GO" id="GO:0016787">
    <property type="term" value="F:hydrolase activity"/>
    <property type="evidence" value="ECO:0007669"/>
    <property type="project" value="UniProtKB-KW"/>
</dbReference>
<evidence type="ECO:0000259" key="2">
    <source>
        <dbReference type="Pfam" id="PF20434"/>
    </source>
</evidence>
<keyword evidence="4" id="KW-1185">Reference proteome</keyword>
<dbReference type="Gene3D" id="3.40.50.1820">
    <property type="entry name" value="alpha/beta hydrolase"/>
    <property type="match status" value="1"/>
</dbReference>
<keyword evidence="1 3" id="KW-0378">Hydrolase</keyword>
<reference evidence="3 4" key="2">
    <citation type="submission" date="2020-08" db="EMBL/GenBank/DDBJ databases">
        <title>Stappia taiwanensis sp. nov., isolated from a coastal thermal spring.</title>
        <authorList>
            <person name="Kampfer P."/>
        </authorList>
    </citation>
    <scope>NUCLEOTIDE SEQUENCE [LARGE SCALE GENOMIC DNA]</scope>
    <source>
        <strain evidence="3 4">DSM 23284</strain>
    </source>
</reference>
<protein>
    <submittedName>
        <fullName evidence="3">Alpha/beta hydrolase</fullName>
    </submittedName>
</protein>
<gene>
    <name evidence="3" type="ORF">H1W37_09790</name>
</gene>
<dbReference type="Proteomes" id="UP000559404">
    <property type="component" value="Unassembled WGS sequence"/>
</dbReference>
<dbReference type="InterPro" id="IPR049492">
    <property type="entry name" value="BD-FAE-like_dom"/>
</dbReference>
<proteinExistence type="predicted"/>
<dbReference type="InterPro" id="IPR029058">
    <property type="entry name" value="AB_hydrolase_fold"/>
</dbReference>
<name>A0A838XYJ4_9HYPH</name>
<dbReference type="PANTHER" id="PTHR48081">
    <property type="entry name" value="AB HYDROLASE SUPERFAMILY PROTEIN C4A8.06C"/>
    <property type="match status" value="1"/>
</dbReference>
<dbReference type="PANTHER" id="PTHR48081:SF33">
    <property type="entry name" value="KYNURENINE FORMAMIDASE"/>
    <property type="match status" value="1"/>
</dbReference>
<dbReference type="EMBL" id="JACEON010000007">
    <property type="protein sequence ID" value="MBA4611943.1"/>
    <property type="molecule type" value="Genomic_DNA"/>
</dbReference>
<organism evidence="3 4">
    <name type="scientific">Stappia taiwanensis</name>
    <dbReference type="NCBI Taxonomy" id="992267"/>
    <lineage>
        <taxon>Bacteria</taxon>
        <taxon>Pseudomonadati</taxon>
        <taxon>Pseudomonadota</taxon>
        <taxon>Alphaproteobacteria</taxon>
        <taxon>Hyphomicrobiales</taxon>
        <taxon>Stappiaceae</taxon>
        <taxon>Stappia</taxon>
    </lineage>
</organism>
<feature type="domain" description="BD-FAE-like" evidence="2">
    <location>
        <begin position="75"/>
        <end position="164"/>
    </location>
</feature>